<gene>
    <name evidence="1" type="ORF">NQ318_013464</name>
</gene>
<organism evidence="1 2">
    <name type="scientific">Aromia moschata</name>
    <dbReference type="NCBI Taxonomy" id="1265417"/>
    <lineage>
        <taxon>Eukaryota</taxon>
        <taxon>Metazoa</taxon>
        <taxon>Ecdysozoa</taxon>
        <taxon>Arthropoda</taxon>
        <taxon>Hexapoda</taxon>
        <taxon>Insecta</taxon>
        <taxon>Pterygota</taxon>
        <taxon>Neoptera</taxon>
        <taxon>Endopterygota</taxon>
        <taxon>Coleoptera</taxon>
        <taxon>Polyphaga</taxon>
        <taxon>Cucujiformia</taxon>
        <taxon>Chrysomeloidea</taxon>
        <taxon>Cerambycidae</taxon>
        <taxon>Cerambycinae</taxon>
        <taxon>Callichromatini</taxon>
        <taxon>Aromia</taxon>
    </lineage>
</organism>
<protein>
    <recommendedName>
        <fullName evidence="3">CAS1 domain-containing protein 1</fullName>
    </recommendedName>
</protein>
<accession>A0AAV8YD77</accession>
<dbReference type="AlphaFoldDB" id="A0AAV8YD77"/>
<keyword evidence="2" id="KW-1185">Reference proteome</keyword>
<evidence type="ECO:0008006" key="3">
    <source>
        <dbReference type="Google" id="ProtNLM"/>
    </source>
</evidence>
<dbReference type="EMBL" id="JAPWTK010000129">
    <property type="protein sequence ID" value="KAJ8948812.1"/>
    <property type="molecule type" value="Genomic_DNA"/>
</dbReference>
<proteinExistence type="predicted"/>
<evidence type="ECO:0000313" key="1">
    <source>
        <dbReference type="EMBL" id="KAJ8948812.1"/>
    </source>
</evidence>
<comment type="caution">
    <text evidence="1">The sequence shown here is derived from an EMBL/GenBank/DDBJ whole genome shotgun (WGS) entry which is preliminary data.</text>
</comment>
<name>A0AAV8YD77_9CUCU</name>
<sequence>MSGEKSRIEGIIDQINSKNAKKVALILVLGFACYHGILHIKYGTNSCKWLLSDGRYKADQEWQPYGCMLHFYMIQRRCLRYIAYYGSESHFVFIGDMRIRELYAAFVEHLIQDEDITQKPQNLTYVDKQLNIKVNFIWAPNVSKLMVDSFRNMELSSEPPSVVVVGSALWPIIISNGSHIMLEEYQHNLTHLVQSIDRLHEKKTKILWALQEPVNQEKLKPEYQMITNEQIDLYNKAAIEVLSHSAADLWWSVRLVGQGMVLESPDGINIAKKSP</sequence>
<evidence type="ECO:0000313" key="2">
    <source>
        <dbReference type="Proteomes" id="UP001162162"/>
    </source>
</evidence>
<dbReference type="PROSITE" id="PS51257">
    <property type="entry name" value="PROKAR_LIPOPROTEIN"/>
    <property type="match status" value="1"/>
</dbReference>
<dbReference type="Proteomes" id="UP001162162">
    <property type="component" value="Unassembled WGS sequence"/>
</dbReference>
<reference evidence="1" key="1">
    <citation type="journal article" date="2023" name="Insect Mol. Biol.">
        <title>Genome sequencing provides insights into the evolution of gene families encoding plant cell wall-degrading enzymes in longhorned beetles.</title>
        <authorList>
            <person name="Shin N.R."/>
            <person name="Okamura Y."/>
            <person name="Kirsch R."/>
            <person name="Pauchet Y."/>
        </authorList>
    </citation>
    <scope>NUCLEOTIDE SEQUENCE</scope>
    <source>
        <strain evidence="1">AMC_N1</strain>
    </source>
</reference>